<evidence type="ECO:0000256" key="8">
    <source>
        <dbReference type="ARBA" id="ARBA00022753"/>
    </source>
</evidence>
<evidence type="ECO:0000313" key="18">
    <source>
        <dbReference type="Ensembl" id="ENSMMOP00000026503.1"/>
    </source>
</evidence>
<dbReference type="PROSITE" id="PS51450">
    <property type="entry name" value="LRR"/>
    <property type="match status" value="3"/>
</dbReference>
<keyword evidence="4" id="KW-0433">Leucine-rich repeat</keyword>
<dbReference type="Gene3D" id="3.40.50.10140">
    <property type="entry name" value="Toll/interleukin-1 receptor homology (TIR) domain"/>
    <property type="match status" value="1"/>
</dbReference>
<dbReference type="GO" id="GO:0006954">
    <property type="term" value="P:inflammatory response"/>
    <property type="evidence" value="ECO:0007669"/>
    <property type="project" value="UniProtKB-KW"/>
</dbReference>
<dbReference type="AlphaFoldDB" id="A0A3Q3X668"/>
<proteinExistence type="inferred from homology"/>
<evidence type="ECO:0000256" key="11">
    <source>
        <dbReference type="ARBA" id="ARBA00023136"/>
    </source>
</evidence>
<keyword evidence="6" id="KW-0732">Signal</keyword>
<organism evidence="18 19">
    <name type="scientific">Mola mola</name>
    <name type="common">Ocean sunfish</name>
    <name type="synonym">Tetraodon mola</name>
    <dbReference type="NCBI Taxonomy" id="94237"/>
    <lineage>
        <taxon>Eukaryota</taxon>
        <taxon>Metazoa</taxon>
        <taxon>Chordata</taxon>
        <taxon>Craniata</taxon>
        <taxon>Vertebrata</taxon>
        <taxon>Euteleostomi</taxon>
        <taxon>Actinopterygii</taxon>
        <taxon>Neopterygii</taxon>
        <taxon>Teleostei</taxon>
        <taxon>Neoteleostei</taxon>
        <taxon>Acanthomorphata</taxon>
        <taxon>Eupercaria</taxon>
        <taxon>Tetraodontiformes</taxon>
        <taxon>Molidae</taxon>
        <taxon>Mola</taxon>
    </lineage>
</organism>
<evidence type="ECO:0000256" key="7">
    <source>
        <dbReference type="ARBA" id="ARBA00022737"/>
    </source>
</evidence>
<evidence type="ECO:0000256" key="10">
    <source>
        <dbReference type="ARBA" id="ARBA00022989"/>
    </source>
</evidence>
<name>A0A3Q3X668_MOLML</name>
<keyword evidence="13" id="KW-0325">Glycoprotein</keyword>
<dbReference type="Ensembl" id="ENSMMOT00000026958.1">
    <property type="protein sequence ID" value="ENSMMOP00000026503.1"/>
    <property type="gene ID" value="ENSMMOG00000020074.1"/>
</dbReference>
<evidence type="ECO:0000313" key="19">
    <source>
        <dbReference type="Proteomes" id="UP000261620"/>
    </source>
</evidence>
<dbReference type="GO" id="GO:0002224">
    <property type="term" value="P:toll-like receptor signaling pathway"/>
    <property type="evidence" value="ECO:0007669"/>
    <property type="project" value="TreeGrafter"/>
</dbReference>
<dbReference type="PANTHER" id="PTHR47410">
    <property type="entry name" value="TOLL-LIKE RECEPTOR 7-RELATED"/>
    <property type="match status" value="1"/>
</dbReference>
<dbReference type="InterPro" id="IPR000483">
    <property type="entry name" value="Cys-rich_flank_reg_C"/>
</dbReference>
<evidence type="ECO:0000256" key="16">
    <source>
        <dbReference type="SAM" id="Phobius"/>
    </source>
</evidence>
<evidence type="ECO:0000256" key="6">
    <source>
        <dbReference type="ARBA" id="ARBA00022729"/>
    </source>
</evidence>
<keyword evidence="11 16" id="KW-0472">Membrane</keyword>
<dbReference type="SUPFAM" id="SSF52058">
    <property type="entry name" value="L domain-like"/>
    <property type="match status" value="2"/>
</dbReference>
<evidence type="ECO:0000256" key="1">
    <source>
        <dbReference type="ARBA" id="ARBA00004177"/>
    </source>
</evidence>
<accession>A0A3Q3X668</accession>
<evidence type="ECO:0000256" key="12">
    <source>
        <dbReference type="ARBA" id="ARBA00023170"/>
    </source>
</evidence>
<dbReference type="GO" id="GO:0038187">
    <property type="term" value="F:pattern recognition receptor activity"/>
    <property type="evidence" value="ECO:0007669"/>
    <property type="project" value="TreeGrafter"/>
</dbReference>
<keyword evidence="5 16" id="KW-0812">Transmembrane</keyword>
<keyword evidence="9" id="KW-0391">Immunity</keyword>
<dbReference type="GO" id="GO:1902533">
    <property type="term" value="P:positive regulation of intracellular signal transduction"/>
    <property type="evidence" value="ECO:0007669"/>
    <property type="project" value="UniProtKB-ARBA"/>
</dbReference>
<keyword evidence="19" id="KW-1185">Reference proteome</keyword>
<reference evidence="18" key="1">
    <citation type="submission" date="2025-08" db="UniProtKB">
        <authorList>
            <consortium name="Ensembl"/>
        </authorList>
    </citation>
    <scope>IDENTIFICATION</scope>
</reference>
<dbReference type="GO" id="GO:0005768">
    <property type="term" value="C:endosome"/>
    <property type="evidence" value="ECO:0007669"/>
    <property type="project" value="UniProtKB-SubCell"/>
</dbReference>
<dbReference type="Gene3D" id="3.80.10.10">
    <property type="entry name" value="Ribonuclease Inhibitor"/>
    <property type="match status" value="1"/>
</dbReference>
<comment type="subcellular location">
    <subcellularLocation>
        <location evidence="15">Endomembrane system</location>
        <topology evidence="15">Single-pass type I membrane protein</topology>
    </subcellularLocation>
    <subcellularLocation>
        <location evidence="1">Endosome</location>
    </subcellularLocation>
</comment>
<dbReference type="SUPFAM" id="SSF52200">
    <property type="entry name" value="Toll/Interleukin receptor TIR domain"/>
    <property type="match status" value="1"/>
</dbReference>
<dbReference type="InterPro" id="IPR032675">
    <property type="entry name" value="LRR_dom_sf"/>
</dbReference>
<dbReference type="SMART" id="SM00082">
    <property type="entry name" value="LRRCT"/>
    <property type="match status" value="1"/>
</dbReference>
<dbReference type="Pfam" id="PF13855">
    <property type="entry name" value="LRR_8"/>
    <property type="match status" value="5"/>
</dbReference>
<evidence type="ECO:0000256" key="13">
    <source>
        <dbReference type="ARBA" id="ARBA00023180"/>
    </source>
</evidence>
<dbReference type="GO" id="GO:0051607">
    <property type="term" value="P:defense response to virus"/>
    <property type="evidence" value="ECO:0007669"/>
    <property type="project" value="TreeGrafter"/>
</dbReference>
<sequence length="976" mass="111833">MHYKPEWMLPEFPCKVTGYNASFVLFDCKGRHLHIVPRGITSNATELDLSENYIKNISVHSFPTLLNLTKLNLNWVNKNKGTNIDGKAFKNLTKLRELRLTGNSLDQIPIPLPRSVEILELSNNKITSLDEETVSGLVNVTHLWLSKNCYTWNPCSTSVKIANNTFVSMTNLQTLDLSFNNLDWVPRGLPPSLLALKLGENKIEYIYEGDFQGISNLKVLKIQGNCPRCQNAPYPCVPCRNISLGIHPKAFHNLEELEILNLGGNSLKHLDPSWFERLKKLKQLLLSFNFLLKPITGEAEFLQKLPKLEKIDLSFNFDLRVYPSVVNLSKDFSNLKALRTLHMEGLVFQNIGPHTLRPLYQLKNLKALNLGTNFIIHLDSIIFSNLPQLKMIYLAENRLYPTPVTHLQHQVEGSNQRLDVSLSPLMKYRHTDDSYEISHRLIKVECFDSGRVLILSSNNLFFITPKQFEGYGNIACLNLSGNGFSAALNGTEFSSLPNLTYLDLSFNKIDLAYDFAFKELKKLQVLDISHNAHYFQAYGITHNLNFLKNLPALRVLNMSHNFISTLTTKQMYSKSLAELRFTHNYLGTLWKLRDGSYVTLFANLTNLTTLDISYNQIAMIPDNIYNYLPRNLTALCLSNNLLTDFKWDRLRFLHQLQTLDLSFNSLTNVTGINVTNTLTFLDLSYNKIFHLDAGFLKGAKTLRVLKLASNKLTTINQSTFQSAPENQIQTLFLQTNPFQCTCDLLDFILWIKSSGVNIPRLTTAVTCDTPENRKGEALIYFDINQCVNDSLAFLVYILTSSFVIAFMFVTTVAHLFYWDASYVLHYMKAKLKGYSSLNSPDCVYDVFVTYDTKDSHVSEWVMRNLRVKLEEEGEKHLPLCLEERDWPPGVPLVDNLTQSIQYSRKTLFVLTEGYVKTGVFKLAMYLAHQRLLDENVDVIVVLLLEPPWFWQNLRNVVRVDNQVMYNKTYSKYFTGN</sequence>
<dbReference type="GO" id="GO:0032755">
    <property type="term" value="P:positive regulation of interleukin-6 production"/>
    <property type="evidence" value="ECO:0007669"/>
    <property type="project" value="TreeGrafter"/>
</dbReference>
<dbReference type="InterPro" id="IPR001611">
    <property type="entry name" value="Leu-rich_rpt"/>
</dbReference>
<evidence type="ECO:0000256" key="15">
    <source>
        <dbReference type="ARBA" id="ARBA00046288"/>
    </source>
</evidence>
<reference evidence="18" key="2">
    <citation type="submission" date="2025-09" db="UniProtKB">
        <authorList>
            <consortium name="Ensembl"/>
        </authorList>
    </citation>
    <scope>IDENTIFICATION</scope>
</reference>
<evidence type="ECO:0000256" key="14">
    <source>
        <dbReference type="ARBA" id="ARBA00023198"/>
    </source>
</evidence>
<evidence type="ECO:0000256" key="5">
    <source>
        <dbReference type="ARBA" id="ARBA00022692"/>
    </source>
</evidence>
<evidence type="ECO:0000256" key="3">
    <source>
        <dbReference type="ARBA" id="ARBA00022588"/>
    </source>
</evidence>
<evidence type="ECO:0000259" key="17">
    <source>
        <dbReference type="PROSITE" id="PS50104"/>
    </source>
</evidence>
<dbReference type="FunFam" id="3.80.10.10:FF:000037">
    <property type="entry name" value="Toll-like receptor 7"/>
    <property type="match status" value="1"/>
</dbReference>
<dbReference type="STRING" id="94237.ENSMMOP00000026503"/>
<keyword evidence="14" id="KW-0395">Inflammatory response</keyword>
<evidence type="ECO:0000256" key="2">
    <source>
        <dbReference type="ARBA" id="ARBA00009634"/>
    </source>
</evidence>
<comment type="similarity">
    <text evidence="2">Belongs to the Toll-like receptor family.</text>
</comment>
<dbReference type="GO" id="GO:0007249">
    <property type="term" value="P:canonical NF-kappaB signal transduction"/>
    <property type="evidence" value="ECO:0007669"/>
    <property type="project" value="TreeGrafter"/>
</dbReference>
<feature type="transmembrane region" description="Helical" evidence="16">
    <location>
        <begin position="793"/>
        <end position="818"/>
    </location>
</feature>
<keyword evidence="12" id="KW-0675">Receptor</keyword>
<evidence type="ECO:0000256" key="4">
    <source>
        <dbReference type="ARBA" id="ARBA00022614"/>
    </source>
</evidence>
<dbReference type="InterPro" id="IPR035897">
    <property type="entry name" value="Toll_tir_struct_dom_sf"/>
</dbReference>
<dbReference type="OMA" id="LSWNCYF"/>
<evidence type="ECO:0000256" key="9">
    <source>
        <dbReference type="ARBA" id="ARBA00022859"/>
    </source>
</evidence>
<dbReference type="GO" id="GO:0005886">
    <property type="term" value="C:plasma membrane"/>
    <property type="evidence" value="ECO:0007669"/>
    <property type="project" value="TreeGrafter"/>
</dbReference>
<dbReference type="Proteomes" id="UP000261620">
    <property type="component" value="Unplaced"/>
</dbReference>
<dbReference type="Pfam" id="PF00560">
    <property type="entry name" value="LRR_1"/>
    <property type="match status" value="1"/>
</dbReference>
<dbReference type="InterPro" id="IPR000157">
    <property type="entry name" value="TIR_dom"/>
</dbReference>
<dbReference type="PANTHER" id="PTHR47410:SF1">
    <property type="entry name" value="TOLL-LIKE RECEPTOR 8"/>
    <property type="match status" value="1"/>
</dbReference>
<keyword evidence="8" id="KW-0967">Endosome</keyword>
<keyword evidence="7" id="KW-0677">Repeat</keyword>
<keyword evidence="10 16" id="KW-1133">Transmembrane helix</keyword>
<dbReference type="PROSITE" id="PS50104">
    <property type="entry name" value="TIR"/>
    <property type="match status" value="1"/>
</dbReference>
<dbReference type="SMART" id="SM00369">
    <property type="entry name" value="LRR_TYP"/>
    <property type="match status" value="13"/>
</dbReference>
<keyword evidence="3" id="KW-0399">Innate immunity</keyword>
<dbReference type="InterPro" id="IPR003591">
    <property type="entry name" value="Leu-rich_rpt_typical-subtyp"/>
</dbReference>
<dbReference type="GO" id="GO:0045087">
    <property type="term" value="P:innate immune response"/>
    <property type="evidence" value="ECO:0007669"/>
    <property type="project" value="UniProtKB-KW"/>
</dbReference>
<feature type="domain" description="TIR" evidence="17">
    <location>
        <begin position="842"/>
        <end position="976"/>
    </location>
</feature>
<protein>
    <recommendedName>
        <fullName evidence="17">TIR domain-containing protein</fullName>
    </recommendedName>
</protein>
<dbReference type="SMART" id="SM00365">
    <property type="entry name" value="LRR_SD22"/>
    <property type="match status" value="7"/>
</dbReference>
<dbReference type="Pfam" id="PF01582">
    <property type="entry name" value="TIR"/>
    <property type="match status" value="1"/>
</dbReference>